<evidence type="ECO:0000256" key="1">
    <source>
        <dbReference type="SAM" id="MobiDB-lite"/>
    </source>
</evidence>
<name>A0A8X7UH33_BRACI</name>
<keyword evidence="3" id="KW-1185">Reference proteome</keyword>
<sequence length="65" mass="7409">MDFALPQIEERIWNQWEPIPVSPDTVEGETRAADETGEVNQPTVPLNIDDYSMGGSMTRYYKFDG</sequence>
<comment type="caution">
    <text evidence="2">The sequence shown here is derived from an EMBL/GenBank/DDBJ whole genome shotgun (WGS) entry which is preliminary data.</text>
</comment>
<dbReference type="AlphaFoldDB" id="A0A8X7UH33"/>
<evidence type="ECO:0000313" key="2">
    <source>
        <dbReference type="EMBL" id="KAG2275796.1"/>
    </source>
</evidence>
<proteinExistence type="predicted"/>
<dbReference type="Proteomes" id="UP000886595">
    <property type="component" value="Unassembled WGS sequence"/>
</dbReference>
<evidence type="ECO:0000313" key="3">
    <source>
        <dbReference type="Proteomes" id="UP000886595"/>
    </source>
</evidence>
<dbReference type="EMBL" id="JAAMPC010000012">
    <property type="protein sequence ID" value="KAG2275796.1"/>
    <property type="molecule type" value="Genomic_DNA"/>
</dbReference>
<organism evidence="2 3">
    <name type="scientific">Brassica carinata</name>
    <name type="common">Ethiopian mustard</name>
    <name type="synonym">Abyssinian cabbage</name>
    <dbReference type="NCBI Taxonomy" id="52824"/>
    <lineage>
        <taxon>Eukaryota</taxon>
        <taxon>Viridiplantae</taxon>
        <taxon>Streptophyta</taxon>
        <taxon>Embryophyta</taxon>
        <taxon>Tracheophyta</taxon>
        <taxon>Spermatophyta</taxon>
        <taxon>Magnoliopsida</taxon>
        <taxon>eudicotyledons</taxon>
        <taxon>Gunneridae</taxon>
        <taxon>Pentapetalae</taxon>
        <taxon>rosids</taxon>
        <taxon>malvids</taxon>
        <taxon>Brassicales</taxon>
        <taxon>Brassicaceae</taxon>
        <taxon>Brassiceae</taxon>
        <taxon>Brassica</taxon>
    </lineage>
</organism>
<accession>A0A8X7UH33</accession>
<reference evidence="2 3" key="1">
    <citation type="submission" date="2020-02" db="EMBL/GenBank/DDBJ databases">
        <authorList>
            <person name="Ma Q."/>
            <person name="Huang Y."/>
            <person name="Song X."/>
            <person name="Pei D."/>
        </authorList>
    </citation>
    <scope>NUCLEOTIDE SEQUENCE [LARGE SCALE GENOMIC DNA]</scope>
    <source>
        <strain evidence="2">Sxm20200214</strain>
        <tissue evidence="2">Leaf</tissue>
    </source>
</reference>
<gene>
    <name evidence="2" type="ORF">Bca52824_058351</name>
</gene>
<feature type="region of interest" description="Disordered" evidence="1">
    <location>
        <begin position="19"/>
        <end position="47"/>
    </location>
</feature>
<protein>
    <submittedName>
        <fullName evidence="2">Uncharacterized protein</fullName>
    </submittedName>
</protein>